<evidence type="ECO:0000313" key="13">
    <source>
        <dbReference type="Proteomes" id="UP000822688"/>
    </source>
</evidence>
<dbReference type="AlphaFoldDB" id="A0A8T0GP67"/>
<keyword evidence="6" id="KW-0931">ER-Golgi transport</keyword>
<feature type="compositionally biased region" description="Basic and acidic residues" evidence="10">
    <location>
        <begin position="98"/>
        <end position="110"/>
    </location>
</feature>
<dbReference type="CDD" id="cd15860">
    <property type="entry name" value="SNARE_USE1"/>
    <property type="match status" value="1"/>
</dbReference>
<keyword evidence="9 11" id="KW-0472">Membrane</keyword>
<evidence type="ECO:0008006" key="14">
    <source>
        <dbReference type="Google" id="ProtNLM"/>
    </source>
</evidence>
<proteinExistence type="inferred from homology"/>
<accession>A0A8T0GP67</accession>
<dbReference type="GO" id="GO:0031201">
    <property type="term" value="C:SNARE complex"/>
    <property type="evidence" value="ECO:0007669"/>
    <property type="project" value="TreeGrafter"/>
</dbReference>
<comment type="subcellular location">
    <subcellularLocation>
        <location evidence="1">Endoplasmic reticulum membrane</location>
        <topology evidence="1">Single-pass type IV membrane protein</topology>
    </subcellularLocation>
</comment>
<protein>
    <recommendedName>
        <fullName evidence="14">USE1-like protein</fullName>
    </recommendedName>
</protein>
<dbReference type="Pfam" id="PF09753">
    <property type="entry name" value="Use1"/>
    <property type="match status" value="1"/>
</dbReference>
<dbReference type="GO" id="GO:0006890">
    <property type="term" value="P:retrograde vesicle-mediated transport, Golgi to endoplasmic reticulum"/>
    <property type="evidence" value="ECO:0007669"/>
    <property type="project" value="TreeGrafter"/>
</dbReference>
<dbReference type="PANTHER" id="PTHR13050:SF7">
    <property type="entry name" value="VESICLE TRANSPORT PROTEIN USE1"/>
    <property type="match status" value="1"/>
</dbReference>
<evidence type="ECO:0000256" key="9">
    <source>
        <dbReference type="ARBA" id="ARBA00023136"/>
    </source>
</evidence>
<comment type="caution">
    <text evidence="12">The sequence shown here is derived from an EMBL/GenBank/DDBJ whole genome shotgun (WGS) entry which is preliminary data.</text>
</comment>
<evidence type="ECO:0000256" key="1">
    <source>
        <dbReference type="ARBA" id="ARBA00004163"/>
    </source>
</evidence>
<reference evidence="12" key="1">
    <citation type="submission" date="2020-06" db="EMBL/GenBank/DDBJ databases">
        <title>WGS assembly of Ceratodon purpureus strain R40.</title>
        <authorList>
            <person name="Carey S.B."/>
            <person name="Jenkins J."/>
            <person name="Shu S."/>
            <person name="Lovell J.T."/>
            <person name="Sreedasyam A."/>
            <person name="Maumus F."/>
            <person name="Tiley G.P."/>
            <person name="Fernandez-Pozo N."/>
            <person name="Barry K."/>
            <person name="Chen C."/>
            <person name="Wang M."/>
            <person name="Lipzen A."/>
            <person name="Daum C."/>
            <person name="Saski C.A."/>
            <person name="Payton A.C."/>
            <person name="Mcbreen J.C."/>
            <person name="Conrad R.E."/>
            <person name="Kollar L.M."/>
            <person name="Olsson S."/>
            <person name="Huttunen S."/>
            <person name="Landis J.B."/>
            <person name="Wickett N.J."/>
            <person name="Johnson M.G."/>
            <person name="Rensing S.A."/>
            <person name="Grimwood J."/>
            <person name="Schmutz J."/>
            <person name="Mcdaniel S.F."/>
        </authorList>
    </citation>
    <scope>NUCLEOTIDE SEQUENCE</scope>
    <source>
        <strain evidence="12">R40</strain>
    </source>
</reference>
<gene>
    <name evidence="12" type="ORF">KC19_10G056000</name>
</gene>
<dbReference type="Proteomes" id="UP000822688">
    <property type="component" value="Chromosome 10"/>
</dbReference>
<evidence type="ECO:0000256" key="2">
    <source>
        <dbReference type="ARBA" id="ARBA00007891"/>
    </source>
</evidence>
<feature type="transmembrane region" description="Helical" evidence="11">
    <location>
        <begin position="229"/>
        <end position="248"/>
    </location>
</feature>
<comment type="similarity">
    <text evidence="2">Belongs to the USE1 family.</text>
</comment>
<evidence type="ECO:0000256" key="7">
    <source>
        <dbReference type="ARBA" id="ARBA00022927"/>
    </source>
</evidence>
<sequence>MGVSKAEVNLKRLLRAQGNQTNEAKLVHYVATMRSLLAELTGDPAHQDQLRTIPASRARDYAQQIDLVAQKLQGRGVPEQELVEDVAMNDWEPSIDVEPSRGESVREGSVKGDGVQGMGVSSMRRRLRGDDVKSGNSPGLPVREGVRVDASLQSLVQRHRQLQEGLTDEMVMLSAQLKESSLLMDQALHETDEVLESTEEAVEYSLASTNRANERMGTLSSQSWKTSCLTWLVLFIVFGMFMFMVVLIRIT</sequence>
<keyword evidence="7" id="KW-0653">Protein transport</keyword>
<keyword evidence="13" id="KW-1185">Reference proteome</keyword>
<dbReference type="EMBL" id="CM026431">
    <property type="protein sequence ID" value="KAG0558802.1"/>
    <property type="molecule type" value="Genomic_DNA"/>
</dbReference>
<evidence type="ECO:0000256" key="5">
    <source>
        <dbReference type="ARBA" id="ARBA00022824"/>
    </source>
</evidence>
<evidence type="ECO:0000256" key="6">
    <source>
        <dbReference type="ARBA" id="ARBA00022892"/>
    </source>
</evidence>
<dbReference type="GO" id="GO:0005484">
    <property type="term" value="F:SNAP receptor activity"/>
    <property type="evidence" value="ECO:0007669"/>
    <property type="project" value="TreeGrafter"/>
</dbReference>
<dbReference type="GO" id="GO:0015031">
    <property type="term" value="P:protein transport"/>
    <property type="evidence" value="ECO:0007669"/>
    <property type="project" value="UniProtKB-KW"/>
</dbReference>
<evidence type="ECO:0000256" key="8">
    <source>
        <dbReference type="ARBA" id="ARBA00022989"/>
    </source>
</evidence>
<evidence type="ECO:0000256" key="4">
    <source>
        <dbReference type="ARBA" id="ARBA00022692"/>
    </source>
</evidence>
<organism evidence="12 13">
    <name type="scientific">Ceratodon purpureus</name>
    <name type="common">Fire moss</name>
    <name type="synonym">Dicranum purpureum</name>
    <dbReference type="NCBI Taxonomy" id="3225"/>
    <lineage>
        <taxon>Eukaryota</taxon>
        <taxon>Viridiplantae</taxon>
        <taxon>Streptophyta</taxon>
        <taxon>Embryophyta</taxon>
        <taxon>Bryophyta</taxon>
        <taxon>Bryophytina</taxon>
        <taxon>Bryopsida</taxon>
        <taxon>Dicranidae</taxon>
        <taxon>Pseudoditrichales</taxon>
        <taxon>Ditrichaceae</taxon>
        <taxon>Ceratodon</taxon>
    </lineage>
</organism>
<evidence type="ECO:0000256" key="11">
    <source>
        <dbReference type="SAM" id="Phobius"/>
    </source>
</evidence>
<dbReference type="InterPro" id="IPR019150">
    <property type="entry name" value="Vesicle_transport_protein_Use1"/>
</dbReference>
<evidence type="ECO:0000256" key="3">
    <source>
        <dbReference type="ARBA" id="ARBA00022448"/>
    </source>
</evidence>
<keyword evidence="5" id="KW-0256">Endoplasmic reticulum</keyword>
<dbReference type="PANTHER" id="PTHR13050">
    <property type="entry name" value="USE1-LIKE PROTEIN"/>
    <property type="match status" value="1"/>
</dbReference>
<evidence type="ECO:0000313" key="12">
    <source>
        <dbReference type="EMBL" id="KAG0558802.1"/>
    </source>
</evidence>
<keyword evidence="8 11" id="KW-1133">Transmembrane helix</keyword>
<keyword evidence="3" id="KW-0813">Transport</keyword>
<name>A0A8T0GP67_CERPU</name>
<dbReference type="GO" id="GO:0005789">
    <property type="term" value="C:endoplasmic reticulum membrane"/>
    <property type="evidence" value="ECO:0007669"/>
    <property type="project" value="UniProtKB-SubCell"/>
</dbReference>
<evidence type="ECO:0000256" key="10">
    <source>
        <dbReference type="SAM" id="MobiDB-lite"/>
    </source>
</evidence>
<feature type="region of interest" description="Disordered" evidence="10">
    <location>
        <begin position="95"/>
        <end position="120"/>
    </location>
</feature>
<keyword evidence="4 11" id="KW-0812">Transmembrane</keyword>